<dbReference type="Gene3D" id="1.20.1050.10">
    <property type="match status" value="1"/>
</dbReference>
<dbReference type="InterPro" id="IPR036282">
    <property type="entry name" value="Glutathione-S-Trfase_C_sf"/>
</dbReference>
<evidence type="ECO:0008006" key="4">
    <source>
        <dbReference type="Google" id="ProtNLM"/>
    </source>
</evidence>
<evidence type="ECO:0000313" key="2">
    <source>
        <dbReference type="EMBL" id="ONK67821.1"/>
    </source>
</evidence>
<dbReference type="InterPro" id="IPR044629">
    <property type="entry name" value="GSTL1/2/3"/>
</dbReference>
<gene>
    <name evidence="2" type="ORF">A4U43_C05F4140</name>
</gene>
<dbReference type="Proteomes" id="UP000243459">
    <property type="component" value="Chromosome 5"/>
</dbReference>
<reference evidence="3" key="1">
    <citation type="journal article" date="2017" name="Nat. Commun.">
        <title>The asparagus genome sheds light on the origin and evolution of a young Y chromosome.</title>
        <authorList>
            <person name="Harkess A."/>
            <person name="Zhou J."/>
            <person name="Xu C."/>
            <person name="Bowers J.E."/>
            <person name="Van der Hulst R."/>
            <person name="Ayyampalayam S."/>
            <person name="Mercati F."/>
            <person name="Riccardi P."/>
            <person name="McKain M.R."/>
            <person name="Kakrana A."/>
            <person name="Tang H."/>
            <person name="Ray J."/>
            <person name="Groenendijk J."/>
            <person name="Arikit S."/>
            <person name="Mathioni S.M."/>
            <person name="Nakano M."/>
            <person name="Shan H."/>
            <person name="Telgmann-Rauber A."/>
            <person name="Kanno A."/>
            <person name="Yue Z."/>
            <person name="Chen H."/>
            <person name="Li W."/>
            <person name="Chen Y."/>
            <person name="Xu X."/>
            <person name="Zhang Y."/>
            <person name="Luo S."/>
            <person name="Chen H."/>
            <person name="Gao J."/>
            <person name="Mao Z."/>
            <person name="Pires J.C."/>
            <person name="Luo M."/>
            <person name="Kudrna D."/>
            <person name="Wing R.A."/>
            <person name="Meyers B.C."/>
            <person name="Yi K."/>
            <person name="Kong H."/>
            <person name="Lavrijsen P."/>
            <person name="Sunseri F."/>
            <person name="Falavigna A."/>
            <person name="Ye Y."/>
            <person name="Leebens-Mack J.H."/>
            <person name="Chen G."/>
        </authorList>
    </citation>
    <scope>NUCLEOTIDE SEQUENCE [LARGE SCALE GENOMIC DNA]</scope>
    <source>
        <strain evidence="3">cv. DH0086</strain>
    </source>
</reference>
<organism evidence="2 3">
    <name type="scientific">Asparagus officinalis</name>
    <name type="common">Garden asparagus</name>
    <dbReference type="NCBI Taxonomy" id="4686"/>
    <lineage>
        <taxon>Eukaryota</taxon>
        <taxon>Viridiplantae</taxon>
        <taxon>Streptophyta</taxon>
        <taxon>Embryophyta</taxon>
        <taxon>Tracheophyta</taxon>
        <taxon>Spermatophyta</taxon>
        <taxon>Magnoliopsida</taxon>
        <taxon>Liliopsida</taxon>
        <taxon>Asparagales</taxon>
        <taxon>Asparagaceae</taxon>
        <taxon>Asparagoideae</taxon>
        <taxon>Asparagus</taxon>
    </lineage>
</organism>
<dbReference type="SUPFAM" id="SSF47616">
    <property type="entry name" value="GST C-terminal domain-like"/>
    <property type="match status" value="1"/>
</dbReference>
<protein>
    <recommendedName>
        <fullName evidence="4">GST C-terminal domain-containing protein</fullName>
    </recommendedName>
</protein>
<evidence type="ECO:0000256" key="1">
    <source>
        <dbReference type="SAM" id="MobiDB-lite"/>
    </source>
</evidence>
<name>A0A5P1ETF5_ASPOF</name>
<dbReference type="Gramene" id="ONK67821">
    <property type="protein sequence ID" value="ONK67821"/>
    <property type="gene ID" value="A4U43_C05F4140"/>
</dbReference>
<keyword evidence="3" id="KW-1185">Reference proteome</keyword>
<dbReference type="PANTHER" id="PTHR44328">
    <property type="entry name" value="GLUTATHIONE S-TRANSFERASE L1"/>
    <property type="match status" value="1"/>
</dbReference>
<feature type="region of interest" description="Disordered" evidence="1">
    <location>
        <begin position="43"/>
        <end position="71"/>
    </location>
</feature>
<dbReference type="AlphaFoldDB" id="A0A5P1ETF5"/>
<dbReference type="GO" id="GO:0004364">
    <property type="term" value="F:glutathione transferase activity"/>
    <property type="evidence" value="ECO:0007669"/>
    <property type="project" value="InterPro"/>
</dbReference>
<feature type="compositionally biased region" description="Low complexity" evidence="1">
    <location>
        <begin position="55"/>
        <end position="71"/>
    </location>
</feature>
<accession>A0A5P1ETF5</accession>
<proteinExistence type="predicted"/>
<dbReference type="EMBL" id="CM007385">
    <property type="protein sequence ID" value="ONK67821.1"/>
    <property type="molecule type" value="Genomic_DNA"/>
</dbReference>
<dbReference type="PANTHER" id="PTHR44328:SF16">
    <property type="entry name" value="PROTEIN IN2-1 HOMOLOG B"/>
    <property type="match status" value="1"/>
</dbReference>
<dbReference type="Pfam" id="PF13410">
    <property type="entry name" value="GST_C_2"/>
    <property type="match status" value="1"/>
</dbReference>
<evidence type="ECO:0000313" key="3">
    <source>
        <dbReference type="Proteomes" id="UP000243459"/>
    </source>
</evidence>
<sequence>MVTIVTLPHVTAGARAAGCPVRNDAAAVGLYAVSGPAAGSAEAHYGRRAQKPHGLGRISRRGAASGRGLRAAGRAGPAGAAYDKLEEALAKFDGPFFLGEFSLVDIAYAPFVVERFKPLFSEIRNYDFTKGRPKLTKWIEELNKIDAYRATKHDPEEILGGIKKWFGVLLD</sequence>